<dbReference type="RefSeq" id="WP_171018879.1">
    <property type="nucleotide sequence ID" value="NZ_CP185860.1"/>
</dbReference>
<feature type="modified residue" description="4-aspartylphosphate" evidence="10">
    <location>
        <position position="262"/>
    </location>
</feature>
<keyword evidence="3 10" id="KW-0597">Phosphoprotein</keyword>
<dbReference type="Gene3D" id="1.10.287.130">
    <property type="match status" value="1"/>
</dbReference>
<reference evidence="13 14" key="1">
    <citation type="submission" date="2019-05" db="EMBL/GenBank/DDBJ databases">
        <title>Microbulbifer harenosus sp. nov., an alginate-degrading bacterium isolated from coastal sand.</title>
        <authorList>
            <person name="Huang H."/>
            <person name="Mo K."/>
            <person name="Bao S."/>
        </authorList>
    </citation>
    <scope>NUCLEOTIDE SEQUENCE [LARGE SCALE GENOMIC DNA]</scope>
    <source>
        <strain evidence="13 14">HB161719</strain>
    </source>
</reference>
<dbReference type="CDD" id="cd17546">
    <property type="entry name" value="REC_hyHK_CKI1_RcsC-like"/>
    <property type="match status" value="1"/>
</dbReference>
<keyword evidence="2" id="KW-1003">Cell membrane</keyword>
<dbReference type="PROSITE" id="PS50110">
    <property type="entry name" value="RESPONSE_REGULATORY"/>
    <property type="match status" value="1"/>
</dbReference>
<evidence type="ECO:0000256" key="3">
    <source>
        <dbReference type="ARBA" id="ARBA00022553"/>
    </source>
</evidence>
<accession>A0ABY2URR6</accession>
<evidence type="ECO:0000256" key="8">
    <source>
        <dbReference type="ARBA" id="ARBA00023012"/>
    </source>
</evidence>
<evidence type="ECO:0000256" key="10">
    <source>
        <dbReference type="PROSITE-ProRule" id="PRU00169"/>
    </source>
</evidence>
<evidence type="ECO:0000256" key="4">
    <source>
        <dbReference type="ARBA" id="ARBA00022692"/>
    </source>
</evidence>
<gene>
    <name evidence="13" type="ORF">FDY93_03805</name>
</gene>
<dbReference type="Gene3D" id="1.20.120.160">
    <property type="entry name" value="HPT domain"/>
    <property type="match status" value="1"/>
</dbReference>
<evidence type="ECO:0000259" key="12">
    <source>
        <dbReference type="PROSITE" id="PS50110"/>
    </source>
</evidence>
<evidence type="ECO:0000313" key="13">
    <source>
        <dbReference type="EMBL" id="TLM79235.1"/>
    </source>
</evidence>
<keyword evidence="8" id="KW-0902">Two-component regulatory system</keyword>
<keyword evidence="14" id="KW-1185">Reference proteome</keyword>
<comment type="subcellular location">
    <subcellularLocation>
        <location evidence="1">Cell membrane</location>
        <topology evidence="1">Multi-pass membrane protein</topology>
    </subcellularLocation>
</comment>
<dbReference type="Gene3D" id="3.40.50.2300">
    <property type="match status" value="1"/>
</dbReference>
<dbReference type="Pfam" id="PF00072">
    <property type="entry name" value="Response_reg"/>
    <property type="match status" value="1"/>
</dbReference>
<sequence length="467" mass="51138">MNNTIPLSRPLGGCQSVISFSRSLLPAARVSLGGLAVLLLSPAAQAQVGAGLLEIQIPLPWALVLLLAATGFAAAWLAARVRERATREAGAVQVTDLQVENAKLFRQVQSRLHELMARDKLLDEARLAAEQVREDHCDFLSITSHRMRKPLETLVSTMNLLARATNGEVRQLAEAAIGQCRQLRSCIEELQRSGQQAVPGAASASIPEPSLREMAILLVENDTHTSLCPRLEARGHKVRRETNGVDGADAALRGKFDLVLIDVRLPLIDGVETARKIRGDFGNSELLIVGLVTDIRAGDKERYVQRGLSGVLPLPASDAQLSQILSWAEQKTRQGSVAVTPGRTAKMLNPSTLERQRDTLGHLAFAELLGDRVANLPKKITAFTSALTGRHWLDAQQQAQTIAAQAESVGLEVVANRLKALSARLSIDSERDYCRHQRTEILALMRTSIQQLKSWREKNVHTEWALR</sequence>
<name>A0ABY2URR6_9GAMM</name>
<dbReference type="InterPro" id="IPR001789">
    <property type="entry name" value="Sig_transdc_resp-reg_receiver"/>
</dbReference>
<dbReference type="SUPFAM" id="SSF47226">
    <property type="entry name" value="Histidine-containing phosphotransfer domain, HPT domain"/>
    <property type="match status" value="1"/>
</dbReference>
<keyword evidence="4 11" id="KW-0812">Transmembrane</keyword>
<dbReference type="SMART" id="SM00448">
    <property type="entry name" value="REC"/>
    <property type="match status" value="1"/>
</dbReference>
<feature type="domain" description="Response regulatory" evidence="12">
    <location>
        <begin position="213"/>
        <end position="329"/>
    </location>
</feature>
<evidence type="ECO:0000256" key="9">
    <source>
        <dbReference type="ARBA" id="ARBA00023136"/>
    </source>
</evidence>
<evidence type="ECO:0000256" key="1">
    <source>
        <dbReference type="ARBA" id="ARBA00004651"/>
    </source>
</evidence>
<dbReference type="InterPro" id="IPR036641">
    <property type="entry name" value="HPT_dom_sf"/>
</dbReference>
<dbReference type="PANTHER" id="PTHR45339:SF1">
    <property type="entry name" value="HYBRID SIGNAL TRANSDUCTION HISTIDINE KINASE J"/>
    <property type="match status" value="1"/>
</dbReference>
<feature type="transmembrane region" description="Helical" evidence="11">
    <location>
        <begin position="62"/>
        <end position="79"/>
    </location>
</feature>
<keyword evidence="9 11" id="KW-0472">Membrane</keyword>
<evidence type="ECO:0000256" key="2">
    <source>
        <dbReference type="ARBA" id="ARBA00022475"/>
    </source>
</evidence>
<dbReference type="EMBL" id="VANI01000004">
    <property type="protein sequence ID" value="TLM79235.1"/>
    <property type="molecule type" value="Genomic_DNA"/>
</dbReference>
<keyword evidence="5" id="KW-0547">Nucleotide-binding</keyword>
<organism evidence="13 14">
    <name type="scientific">Microbulbifer harenosus</name>
    <dbReference type="NCBI Taxonomy" id="2576840"/>
    <lineage>
        <taxon>Bacteria</taxon>
        <taxon>Pseudomonadati</taxon>
        <taxon>Pseudomonadota</taxon>
        <taxon>Gammaproteobacteria</taxon>
        <taxon>Cellvibrionales</taxon>
        <taxon>Microbulbiferaceae</taxon>
        <taxon>Microbulbifer</taxon>
    </lineage>
</organism>
<evidence type="ECO:0000256" key="7">
    <source>
        <dbReference type="ARBA" id="ARBA00022989"/>
    </source>
</evidence>
<keyword evidence="6" id="KW-0067">ATP-binding</keyword>
<comment type="caution">
    <text evidence="13">The sequence shown here is derived from an EMBL/GenBank/DDBJ whole genome shotgun (WGS) entry which is preliminary data.</text>
</comment>
<evidence type="ECO:0000313" key="14">
    <source>
        <dbReference type="Proteomes" id="UP000306791"/>
    </source>
</evidence>
<dbReference type="SUPFAM" id="SSF52172">
    <property type="entry name" value="CheY-like"/>
    <property type="match status" value="1"/>
</dbReference>
<keyword evidence="7 11" id="KW-1133">Transmembrane helix</keyword>
<evidence type="ECO:0000256" key="11">
    <source>
        <dbReference type="SAM" id="Phobius"/>
    </source>
</evidence>
<protein>
    <submittedName>
        <fullName evidence="13">Response regulator</fullName>
    </submittedName>
</protein>
<dbReference type="PANTHER" id="PTHR45339">
    <property type="entry name" value="HYBRID SIGNAL TRANSDUCTION HISTIDINE KINASE J"/>
    <property type="match status" value="1"/>
</dbReference>
<dbReference type="Proteomes" id="UP000306791">
    <property type="component" value="Unassembled WGS sequence"/>
</dbReference>
<proteinExistence type="predicted"/>
<dbReference type="InterPro" id="IPR011006">
    <property type="entry name" value="CheY-like_superfamily"/>
</dbReference>
<evidence type="ECO:0000256" key="5">
    <source>
        <dbReference type="ARBA" id="ARBA00022741"/>
    </source>
</evidence>
<evidence type="ECO:0000256" key="6">
    <source>
        <dbReference type="ARBA" id="ARBA00022840"/>
    </source>
</evidence>